<feature type="transmembrane region" description="Helical" evidence="2">
    <location>
        <begin position="99"/>
        <end position="121"/>
    </location>
</feature>
<organism evidence="4 5">
    <name type="scientific">Candidatus Aquicultor secundus</name>
    <dbReference type="NCBI Taxonomy" id="1973895"/>
    <lineage>
        <taxon>Bacteria</taxon>
        <taxon>Bacillati</taxon>
        <taxon>Actinomycetota</taxon>
        <taxon>Candidatus Aquicultoria</taxon>
        <taxon>Candidatus Aquicultorales</taxon>
        <taxon>Candidatus Aquicultoraceae</taxon>
        <taxon>Candidatus Aquicultor</taxon>
    </lineage>
</organism>
<proteinExistence type="predicted"/>
<dbReference type="Proteomes" id="UP000230956">
    <property type="component" value="Unassembled WGS sequence"/>
</dbReference>
<evidence type="ECO:0000259" key="3">
    <source>
        <dbReference type="Pfam" id="PF18915"/>
    </source>
</evidence>
<dbReference type="Pfam" id="PF18915">
    <property type="entry name" value="DUF5667"/>
    <property type="match status" value="1"/>
</dbReference>
<dbReference type="EMBL" id="PFNG01000129">
    <property type="protein sequence ID" value="PIZ39081.1"/>
    <property type="molecule type" value="Genomic_DNA"/>
</dbReference>
<keyword evidence="2" id="KW-1133">Transmembrane helix</keyword>
<sequence length="324" mass="35129">MKPTITDIFDDCIEAIRRKETTVEECLRLHEDVRVELEPMLVVASRLLEAGNVVPDSIKKQQARDALLAAVEQKRWETGVEREALKTAPAKRRPRMLALGSRLGIITLIFLALMGSTLAMAKESLPGSPFYPLKLAVEHARIGLAGDDATKAKLYLNAADERMNELKKLKSEDPRYTGLVKAMATNIELAEKTSTDGSDKEFSVAVSSLVKKNREVLEDTLDKVPLSARPAIRRALTKPLKSGGALVEEPDDKSGDSNAGNASGGNSGYANSAGKHPAPMTPSASSSRQRSHDSNEDKNRTVDDKNKKLQGGGETATTTSLLLR</sequence>
<feature type="domain" description="DUF5667" evidence="3">
    <location>
        <begin position="124"/>
        <end position="225"/>
    </location>
</feature>
<reference evidence="5" key="1">
    <citation type="submission" date="2017-09" db="EMBL/GenBank/DDBJ databases">
        <title>Depth-based differentiation of microbial function through sediment-hosted aquifers and enrichment of novel symbionts in the deep terrestrial subsurface.</title>
        <authorList>
            <person name="Probst A.J."/>
            <person name="Ladd B."/>
            <person name="Jarett J.K."/>
            <person name="Geller-Mcgrath D.E."/>
            <person name="Sieber C.M.K."/>
            <person name="Emerson J.B."/>
            <person name="Anantharaman K."/>
            <person name="Thomas B.C."/>
            <person name="Malmstrom R."/>
            <person name="Stieglmeier M."/>
            <person name="Klingl A."/>
            <person name="Woyke T."/>
            <person name="Ryan C.M."/>
            <person name="Banfield J.F."/>
        </authorList>
    </citation>
    <scope>NUCLEOTIDE SEQUENCE [LARGE SCALE GENOMIC DNA]</scope>
</reference>
<feature type="compositionally biased region" description="Polar residues" evidence="1">
    <location>
        <begin position="315"/>
        <end position="324"/>
    </location>
</feature>
<evidence type="ECO:0000256" key="2">
    <source>
        <dbReference type="SAM" id="Phobius"/>
    </source>
</evidence>
<name>A0A2M7T830_9ACTN</name>
<feature type="region of interest" description="Disordered" evidence="1">
    <location>
        <begin position="241"/>
        <end position="324"/>
    </location>
</feature>
<evidence type="ECO:0000313" key="4">
    <source>
        <dbReference type="EMBL" id="PIZ39081.1"/>
    </source>
</evidence>
<comment type="caution">
    <text evidence="4">The sequence shown here is derived from an EMBL/GenBank/DDBJ whole genome shotgun (WGS) entry which is preliminary data.</text>
</comment>
<gene>
    <name evidence="4" type="ORF">COY37_05440</name>
</gene>
<dbReference type="AlphaFoldDB" id="A0A2M7T830"/>
<evidence type="ECO:0000313" key="5">
    <source>
        <dbReference type="Proteomes" id="UP000230956"/>
    </source>
</evidence>
<keyword evidence="2" id="KW-0472">Membrane</keyword>
<dbReference type="RefSeq" id="WP_286679092.1">
    <property type="nucleotide sequence ID" value="NZ_MNXI01000127.1"/>
</dbReference>
<keyword evidence="2" id="KW-0812">Transmembrane</keyword>
<feature type="compositionally biased region" description="Basic and acidic residues" evidence="1">
    <location>
        <begin position="290"/>
        <end position="307"/>
    </location>
</feature>
<dbReference type="InterPro" id="IPR043725">
    <property type="entry name" value="DUF5667"/>
</dbReference>
<protein>
    <recommendedName>
        <fullName evidence="3">DUF5667 domain-containing protein</fullName>
    </recommendedName>
</protein>
<evidence type="ECO:0000256" key="1">
    <source>
        <dbReference type="SAM" id="MobiDB-lite"/>
    </source>
</evidence>
<accession>A0A2M7T830</accession>